<protein>
    <submittedName>
        <fullName evidence="2">Uncharacterized protein</fullName>
    </submittedName>
</protein>
<keyword evidence="1" id="KW-0812">Transmembrane</keyword>
<gene>
    <name evidence="2" type="ORF">AKJ17_18405</name>
</gene>
<dbReference type="PATRIC" id="fig|693.5.peg.3742"/>
<dbReference type="STRING" id="693.AKJ17_18405"/>
<name>A0A0M0HJ93_VIBNE</name>
<keyword evidence="3" id="KW-1185">Reference proteome</keyword>
<feature type="transmembrane region" description="Helical" evidence="1">
    <location>
        <begin position="37"/>
        <end position="56"/>
    </location>
</feature>
<keyword evidence="1" id="KW-0472">Membrane</keyword>
<sequence>MIWIKRVALITFLSVLGYFLFLHAGMASDGAIELKWYYRFEMIVAGIIWWPAVLYLKLRDLANYPTSILGLELWPVQYFSYCIVFKIYDVILGYKKTTNR</sequence>
<reference evidence="3" key="1">
    <citation type="submission" date="2015-08" db="EMBL/GenBank/DDBJ databases">
        <title>Vibrio galatheae sp. nov., a novel member of the Vibrionaceae family isolated from the Solomon Islands.</title>
        <authorList>
            <person name="Giubergia S."/>
            <person name="Machado H."/>
            <person name="Mateiu R.V."/>
            <person name="Gram L."/>
        </authorList>
    </citation>
    <scope>NUCLEOTIDE SEQUENCE [LARGE SCALE GENOMIC DNA]</scope>
    <source>
        <strain evidence="3">DSM 19584</strain>
    </source>
</reference>
<accession>A0A0M0HJ93</accession>
<evidence type="ECO:0000313" key="3">
    <source>
        <dbReference type="Proteomes" id="UP000037515"/>
    </source>
</evidence>
<evidence type="ECO:0000313" key="2">
    <source>
        <dbReference type="EMBL" id="KOO01852.1"/>
    </source>
</evidence>
<organism evidence="2 3">
    <name type="scientific">Vibrio nereis</name>
    <dbReference type="NCBI Taxonomy" id="693"/>
    <lineage>
        <taxon>Bacteria</taxon>
        <taxon>Pseudomonadati</taxon>
        <taxon>Pseudomonadota</taxon>
        <taxon>Gammaproteobacteria</taxon>
        <taxon>Vibrionales</taxon>
        <taxon>Vibrionaceae</taxon>
        <taxon>Vibrio</taxon>
    </lineage>
</organism>
<dbReference type="Proteomes" id="UP000037515">
    <property type="component" value="Unassembled WGS sequence"/>
</dbReference>
<proteinExistence type="predicted"/>
<evidence type="ECO:0000256" key="1">
    <source>
        <dbReference type="SAM" id="Phobius"/>
    </source>
</evidence>
<dbReference type="AlphaFoldDB" id="A0A0M0HJ93"/>
<dbReference type="EMBL" id="LHPJ01000034">
    <property type="protein sequence ID" value="KOO01852.1"/>
    <property type="molecule type" value="Genomic_DNA"/>
</dbReference>
<keyword evidence="1" id="KW-1133">Transmembrane helix</keyword>
<comment type="caution">
    <text evidence="2">The sequence shown here is derived from an EMBL/GenBank/DDBJ whole genome shotgun (WGS) entry which is preliminary data.</text>
</comment>